<evidence type="ECO:0000259" key="6">
    <source>
        <dbReference type="Pfam" id="PF00717"/>
    </source>
</evidence>
<dbReference type="InterPro" id="IPR036286">
    <property type="entry name" value="LexA/Signal_pep-like_sf"/>
</dbReference>
<dbReference type="PANTHER" id="PTHR40661:SF3">
    <property type="entry name" value="FELS-1 PROPHAGE TRANSCRIPTIONAL REGULATOR"/>
    <property type="match status" value="1"/>
</dbReference>
<dbReference type="InterPro" id="IPR015927">
    <property type="entry name" value="Peptidase_S24_S26A/B/C"/>
</dbReference>
<evidence type="ECO:0000313" key="7">
    <source>
        <dbReference type="EMBL" id="RLL61537.1"/>
    </source>
</evidence>
<dbReference type="GO" id="GO:0016020">
    <property type="term" value="C:membrane"/>
    <property type="evidence" value="ECO:0007669"/>
    <property type="project" value="InterPro"/>
</dbReference>
<dbReference type="CDD" id="cd06529">
    <property type="entry name" value="S24_LexA-like"/>
    <property type="match status" value="1"/>
</dbReference>
<dbReference type="AlphaFoldDB" id="A0A421BJ83"/>
<evidence type="ECO:0000313" key="8">
    <source>
        <dbReference type="Proteomes" id="UP000279673"/>
    </source>
</evidence>
<dbReference type="GO" id="GO:0004252">
    <property type="term" value="F:serine-type endopeptidase activity"/>
    <property type="evidence" value="ECO:0007669"/>
    <property type="project" value="InterPro"/>
</dbReference>
<accession>A0A421BJ83</accession>
<proteinExistence type="predicted"/>
<evidence type="ECO:0000256" key="2">
    <source>
        <dbReference type="ARBA" id="ARBA00022801"/>
    </source>
</evidence>
<name>A0A421BJ83_9RHOB</name>
<gene>
    <name evidence="7" type="ORF">DYS74_18010</name>
</gene>
<evidence type="ECO:0000256" key="3">
    <source>
        <dbReference type="ARBA" id="ARBA00023015"/>
    </source>
</evidence>
<evidence type="ECO:0000256" key="1">
    <source>
        <dbReference type="ARBA" id="ARBA00022670"/>
    </source>
</evidence>
<keyword evidence="2" id="KW-0378">Hydrolase</keyword>
<keyword evidence="4" id="KW-0238">DNA-binding</keyword>
<sequence>MSDPWQNRYVRHVLSETSLSASALALRAKLSSTTLTRPLNNPEHSSEISISTLQKIQDTTGIPFAPFAPRGESNDLDQPSQEIGARHRVDLVNVYNVSASAGPGIIVDEETVVDRLAFPQGYLSRITKARPADLAVIGVKGNSMEPTLRDDDVVMIDTSKRSLGYDGLFVLNFDNALLVKRISRGTGPGKIMIISDNREEYPAVEWHVSDVVVVGKVIWVGKKA</sequence>
<dbReference type="GO" id="GO:0003677">
    <property type="term" value="F:DNA binding"/>
    <property type="evidence" value="ECO:0007669"/>
    <property type="project" value="UniProtKB-KW"/>
</dbReference>
<dbReference type="Proteomes" id="UP000279673">
    <property type="component" value="Unassembled WGS sequence"/>
</dbReference>
<dbReference type="EMBL" id="RCHI01000030">
    <property type="protein sequence ID" value="RLL61537.1"/>
    <property type="molecule type" value="Genomic_DNA"/>
</dbReference>
<dbReference type="SUPFAM" id="SSF51306">
    <property type="entry name" value="LexA/Signal peptidase"/>
    <property type="match status" value="1"/>
</dbReference>
<dbReference type="PANTHER" id="PTHR40661">
    <property type="match status" value="1"/>
</dbReference>
<reference evidence="7 8" key="1">
    <citation type="submission" date="2018-10" db="EMBL/GenBank/DDBJ databases">
        <title>Rhodobacter sp . BO-81.</title>
        <authorList>
            <person name="Im W.T."/>
        </authorList>
    </citation>
    <scope>NUCLEOTIDE SEQUENCE [LARGE SCALE GENOMIC DNA]</scope>
    <source>
        <strain evidence="7 8">BO-81</strain>
    </source>
</reference>
<dbReference type="RefSeq" id="WP_121535010.1">
    <property type="nucleotide sequence ID" value="NZ_RCHI01000030.1"/>
</dbReference>
<keyword evidence="5" id="KW-0804">Transcription</keyword>
<keyword evidence="1" id="KW-0645">Protease</keyword>
<evidence type="ECO:0000256" key="5">
    <source>
        <dbReference type="ARBA" id="ARBA00023163"/>
    </source>
</evidence>
<keyword evidence="8" id="KW-1185">Reference proteome</keyword>
<comment type="caution">
    <text evidence="7">The sequence shown here is derived from an EMBL/GenBank/DDBJ whole genome shotgun (WGS) entry which is preliminary data.</text>
</comment>
<organism evidence="7 8">
    <name type="scientific">Paenirhodobacter hankyongi</name>
    <dbReference type="NCBI Taxonomy" id="2294033"/>
    <lineage>
        <taxon>Bacteria</taxon>
        <taxon>Pseudomonadati</taxon>
        <taxon>Pseudomonadota</taxon>
        <taxon>Alphaproteobacteria</taxon>
        <taxon>Rhodobacterales</taxon>
        <taxon>Rhodobacter group</taxon>
        <taxon>Paenirhodobacter</taxon>
    </lineage>
</organism>
<protein>
    <submittedName>
        <fullName evidence="7">Helix-turn-helix transcriptional regulator</fullName>
    </submittedName>
</protein>
<keyword evidence="3" id="KW-0805">Transcription regulation</keyword>
<dbReference type="PROSITE" id="PS00501">
    <property type="entry name" value="SPASE_I_1"/>
    <property type="match status" value="1"/>
</dbReference>
<dbReference type="GO" id="GO:0006508">
    <property type="term" value="P:proteolysis"/>
    <property type="evidence" value="ECO:0007669"/>
    <property type="project" value="UniProtKB-KW"/>
</dbReference>
<dbReference type="InterPro" id="IPR039418">
    <property type="entry name" value="LexA-like"/>
</dbReference>
<feature type="domain" description="Peptidase S24/S26A/S26B/S26C" evidence="6">
    <location>
        <begin position="94"/>
        <end position="218"/>
    </location>
</feature>
<dbReference type="Pfam" id="PF00717">
    <property type="entry name" value="Peptidase_S24"/>
    <property type="match status" value="1"/>
</dbReference>
<evidence type="ECO:0000256" key="4">
    <source>
        <dbReference type="ARBA" id="ARBA00023125"/>
    </source>
</evidence>
<dbReference type="Gene3D" id="2.10.109.10">
    <property type="entry name" value="Umud Fragment, subunit A"/>
    <property type="match status" value="1"/>
</dbReference>
<dbReference type="InterPro" id="IPR019756">
    <property type="entry name" value="Pept_S26A_signal_pept_1_Ser-AS"/>
</dbReference>